<keyword evidence="4" id="KW-0808">Transferase</keyword>
<evidence type="ECO:0000256" key="9">
    <source>
        <dbReference type="ARBA" id="ARBA00051245"/>
    </source>
</evidence>
<comment type="similarity">
    <text evidence="1">Belongs to the CpsD/CapB family.</text>
</comment>
<dbReference type="AlphaFoldDB" id="A0A3E0H727"/>
<dbReference type="NCBIfam" id="TIGR01007">
    <property type="entry name" value="eps_fam"/>
    <property type="match status" value="1"/>
</dbReference>
<dbReference type="InterPro" id="IPR050445">
    <property type="entry name" value="Bact_polysacc_biosynth/exp"/>
</dbReference>
<dbReference type="GO" id="GO:0004715">
    <property type="term" value="F:non-membrane spanning protein tyrosine kinase activity"/>
    <property type="evidence" value="ECO:0007669"/>
    <property type="project" value="UniProtKB-EC"/>
</dbReference>
<comment type="caution">
    <text evidence="11">The sequence shown here is derived from an EMBL/GenBank/DDBJ whole genome shotgun (WGS) entry which is preliminary data.</text>
</comment>
<evidence type="ECO:0000256" key="4">
    <source>
        <dbReference type="ARBA" id="ARBA00022679"/>
    </source>
</evidence>
<dbReference type="GO" id="GO:0005886">
    <property type="term" value="C:plasma membrane"/>
    <property type="evidence" value="ECO:0007669"/>
    <property type="project" value="TreeGrafter"/>
</dbReference>
<evidence type="ECO:0000256" key="1">
    <source>
        <dbReference type="ARBA" id="ARBA00007316"/>
    </source>
</evidence>
<dbReference type="EC" id="2.7.10.2" evidence="3"/>
<evidence type="ECO:0000256" key="3">
    <source>
        <dbReference type="ARBA" id="ARBA00011903"/>
    </source>
</evidence>
<name>A0A3E0H727_9GAMM</name>
<evidence type="ECO:0000256" key="2">
    <source>
        <dbReference type="ARBA" id="ARBA00008883"/>
    </source>
</evidence>
<dbReference type="GO" id="GO:0042802">
    <property type="term" value="F:identical protein binding"/>
    <property type="evidence" value="ECO:0007669"/>
    <property type="project" value="UniProtKB-ARBA"/>
</dbReference>
<keyword evidence="5" id="KW-0547">Nucleotide-binding</keyword>
<dbReference type="GO" id="GO:0005524">
    <property type="term" value="F:ATP binding"/>
    <property type="evidence" value="ECO:0007669"/>
    <property type="project" value="UniProtKB-KW"/>
</dbReference>
<evidence type="ECO:0000256" key="6">
    <source>
        <dbReference type="ARBA" id="ARBA00022777"/>
    </source>
</evidence>
<reference evidence="11 12" key="1">
    <citation type="submission" date="2018-08" db="EMBL/GenBank/DDBJ databases">
        <title>Genomic Encyclopedia of Type Strains, Phase IV (KMG-IV): sequencing the most valuable type-strain genomes for metagenomic binning, comparative biology and taxonomic classification.</title>
        <authorList>
            <person name="Goeker M."/>
        </authorList>
    </citation>
    <scope>NUCLEOTIDE SEQUENCE [LARGE SCALE GENOMIC DNA]</scope>
    <source>
        <strain evidence="11 12">DSM 26022</strain>
    </source>
</reference>
<feature type="domain" description="AAA" evidence="10">
    <location>
        <begin position="123"/>
        <end position="235"/>
    </location>
</feature>
<dbReference type="PANTHER" id="PTHR32309:SF13">
    <property type="entry name" value="FERRIC ENTEROBACTIN TRANSPORT PROTEIN FEPE"/>
    <property type="match status" value="1"/>
</dbReference>
<protein>
    <recommendedName>
        <fullName evidence="3">non-specific protein-tyrosine kinase</fullName>
        <ecNumber evidence="3">2.7.10.2</ecNumber>
    </recommendedName>
</protein>
<dbReference type="Gene3D" id="3.40.50.300">
    <property type="entry name" value="P-loop containing nucleotide triphosphate hydrolases"/>
    <property type="match status" value="1"/>
</dbReference>
<evidence type="ECO:0000313" key="11">
    <source>
        <dbReference type="EMBL" id="REH38844.1"/>
    </source>
</evidence>
<keyword evidence="12" id="KW-1185">Reference proteome</keyword>
<evidence type="ECO:0000256" key="5">
    <source>
        <dbReference type="ARBA" id="ARBA00022741"/>
    </source>
</evidence>
<dbReference type="CDD" id="cd05387">
    <property type="entry name" value="BY-kinase"/>
    <property type="match status" value="1"/>
</dbReference>
<dbReference type="InterPro" id="IPR027417">
    <property type="entry name" value="P-loop_NTPase"/>
</dbReference>
<dbReference type="InterPro" id="IPR005702">
    <property type="entry name" value="Wzc-like_C"/>
</dbReference>
<comment type="catalytic activity">
    <reaction evidence="9">
        <text>L-tyrosyl-[protein] + ATP = O-phospho-L-tyrosyl-[protein] + ADP + H(+)</text>
        <dbReference type="Rhea" id="RHEA:10596"/>
        <dbReference type="Rhea" id="RHEA-COMP:10136"/>
        <dbReference type="Rhea" id="RHEA-COMP:20101"/>
        <dbReference type="ChEBI" id="CHEBI:15378"/>
        <dbReference type="ChEBI" id="CHEBI:30616"/>
        <dbReference type="ChEBI" id="CHEBI:46858"/>
        <dbReference type="ChEBI" id="CHEBI:61978"/>
        <dbReference type="ChEBI" id="CHEBI:456216"/>
        <dbReference type="EC" id="2.7.10.2"/>
    </reaction>
</comment>
<evidence type="ECO:0000259" key="10">
    <source>
        <dbReference type="Pfam" id="PF13614"/>
    </source>
</evidence>
<dbReference type="Proteomes" id="UP000256774">
    <property type="component" value="Unassembled WGS sequence"/>
</dbReference>
<dbReference type="InterPro" id="IPR025669">
    <property type="entry name" value="AAA_dom"/>
</dbReference>
<accession>A0A3E0H727</accession>
<comment type="similarity">
    <text evidence="2">Belongs to the etk/wzc family.</text>
</comment>
<organism evidence="11 12">
    <name type="scientific">Paraperlucidibaca baekdonensis</name>
    <dbReference type="NCBI Taxonomy" id="748120"/>
    <lineage>
        <taxon>Bacteria</taxon>
        <taxon>Pseudomonadati</taxon>
        <taxon>Pseudomonadota</taxon>
        <taxon>Gammaproteobacteria</taxon>
        <taxon>Moraxellales</taxon>
        <taxon>Moraxellaceae</taxon>
        <taxon>Paraperlucidibaca</taxon>
    </lineage>
</organism>
<evidence type="ECO:0000313" key="12">
    <source>
        <dbReference type="Proteomes" id="UP000256774"/>
    </source>
</evidence>
<gene>
    <name evidence="11" type="ORF">DFR26_1009</name>
</gene>
<dbReference type="EMBL" id="QUNR01000002">
    <property type="protein sequence ID" value="REH38844.1"/>
    <property type="molecule type" value="Genomic_DNA"/>
</dbReference>
<sequence>MVALQEVLLNLDNPLYRAYVSHPSQWLASIAGNVNIFVFAQLTLRPIEPKKSLIVVLATIPASDAQDKLVKKLQKKGGSLAVLAHYEPTDLAIESLRSLRTSLHFALVDAPNNLLMITGPGPGVGKSFLSVNMAALLASTGERVLLIDADMRRGYLNEYFGAERKHGLSELIAQGLEASTVIRATGLENFDYVSTGELPPNPTELLLHPRFEQFLKDMEAKYDRVIIDSPPVMAVTDAAIVGRHAGATLFVARFNQTQMHEIELSLKRLGQAGVSVKGVLLNAVAAAAGGYGYGYKYGYAYKYDQRK</sequence>
<dbReference type="FunFam" id="3.40.50.300:FF:000527">
    <property type="entry name" value="Tyrosine-protein kinase etk"/>
    <property type="match status" value="1"/>
</dbReference>
<evidence type="ECO:0000256" key="8">
    <source>
        <dbReference type="ARBA" id="ARBA00023137"/>
    </source>
</evidence>
<dbReference type="Pfam" id="PF13614">
    <property type="entry name" value="AAA_31"/>
    <property type="match status" value="1"/>
</dbReference>
<evidence type="ECO:0000256" key="7">
    <source>
        <dbReference type="ARBA" id="ARBA00022840"/>
    </source>
</evidence>
<keyword evidence="6" id="KW-0418">Kinase</keyword>
<dbReference type="SUPFAM" id="SSF52540">
    <property type="entry name" value="P-loop containing nucleoside triphosphate hydrolases"/>
    <property type="match status" value="1"/>
</dbReference>
<keyword evidence="8" id="KW-0829">Tyrosine-protein kinase</keyword>
<proteinExistence type="inferred from homology"/>
<dbReference type="PANTHER" id="PTHR32309">
    <property type="entry name" value="TYROSINE-PROTEIN KINASE"/>
    <property type="match status" value="1"/>
</dbReference>
<keyword evidence="7" id="KW-0067">ATP-binding</keyword>